<dbReference type="PANTHER" id="PTHR11188">
    <property type="entry name" value="ARRESTIN DOMAIN CONTAINING PROTEIN"/>
    <property type="match status" value="1"/>
</dbReference>
<evidence type="ECO:0000256" key="13">
    <source>
        <dbReference type="ARBA" id="ARBA00046869"/>
    </source>
</evidence>
<dbReference type="SUPFAM" id="SSF81296">
    <property type="entry name" value="E set domains"/>
    <property type="match status" value="2"/>
</dbReference>
<reference evidence="16 17" key="1">
    <citation type="journal article" date="2022" name="G3 (Bethesda)">
        <title>Evaluating Illumina-, Nanopore-, and PacBio-based genome assembly strategies with the bald notothen, Trematomus borchgrevinki.</title>
        <authorList>
            <person name="Rayamajhi N."/>
            <person name="Cheng C.C."/>
            <person name="Catchen J.M."/>
        </authorList>
    </citation>
    <scope>NUCLEOTIDE SEQUENCE [LARGE SCALE GENOMIC DNA]</scope>
    <source>
        <strain evidence="16">AGRC-2024</strain>
    </source>
</reference>
<keyword evidence="7" id="KW-0805">Transcription regulation</keyword>
<evidence type="ECO:0000256" key="9">
    <source>
        <dbReference type="ARBA" id="ARBA00023163"/>
    </source>
</evidence>
<evidence type="ECO:0000256" key="8">
    <source>
        <dbReference type="ARBA" id="ARBA00023157"/>
    </source>
</evidence>
<dbReference type="Pfam" id="PF02752">
    <property type="entry name" value="Arrestin_C"/>
    <property type="match status" value="1"/>
</dbReference>
<evidence type="ECO:0000256" key="14">
    <source>
        <dbReference type="SAM" id="MobiDB-lite"/>
    </source>
</evidence>
<evidence type="ECO:0000256" key="6">
    <source>
        <dbReference type="ARBA" id="ARBA00022843"/>
    </source>
</evidence>
<protein>
    <recommendedName>
        <fullName evidence="11">Thioredoxin-interacting protein</fullName>
    </recommendedName>
</protein>
<dbReference type="Proteomes" id="UP001619887">
    <property type="component" value="Unassembled WGS sequence"/>
</dbReference>
<dbReference type="InterPro" id="IPR011021">
    <property type="entry name" value="Arrestin-like_N"/>
</dbReference>
<evidence type="ECO:0000256" key="3">
    <source>
        <dbReference type="ARBA" id="ARBA00022490"/>
    </source>
</evidence>
<evidence type="ECO:0000313" key="17">
    <source>
        <dbReference type="Proteomes" id="UP001619887"/>
    </source>
</evidence>
<accession>A0ABD2HF53</accession>
<dbReference type="InterPro" id="IPR014756">
    <property type="entry name" value="Ig_E-set"/>
</dbReference>
<keyword evidence="5" id="KW-0597">Phosphoprotein</keyword>
<feature type="compositionally biased region" description="Pro residues" evidence="14">
    <location>
        <begin position="317"/>
        <end position="335"/>
    </location>
</feature>
<keyword evidence="3" id="KW-0963">Cytoplasm</keyword>
<gene>
    <name evidence="16" type="ORF">OYC64_001110</name>
</gene>
<evidence type="ECO:0000256" key="12">
    <source>
        <dbReference type="ARBA" id="ARBA00045565"/>
    </source>
</evidence>
<dbReference type="InterPro" id="IPR011022">
    <property type="entry name" value="Arrestin_C-like"/>
</dbReference>
<keyword evidence="8" id="KW-1015">Disulfide bond</keyword>
<dbReference type="Gene3D" id="2.60.40.640">
    <property type="match status" value="2"/>
</dbReference>
<dbReference type="Pfam" id="PF00339">
    <property type="entry name" value="Arrestin_N"/>
    <property type="match status" value="1"/>
</dbReference>
<keyword evidence="17" id="KW-1185">Reference proteome</keyword>
<evidence type="ECO:0000256" key="10">
    <source>
        <dbReference type="ARBA" id="ARBA00023306"/>
    </source>
</evidence>
<dbReference type="GO" id="GO:0007399">
    <property type="term" value="P:nervous system development"/>
    <property type="evidence" value="ECO:0007669"/>
    <property type="project" value="UniProtKB-ARBA"/>
</dbReference>
<evidence type="ECO:0000256" key="7">
    <source>
        <dbReference type="ARBA" id="ARBA00023015"/>
    </source>
</evidence>
<organism evidence="16 17">
    <name type="scientific">Pagothenia borchgrevinki</name>
    <name type="common">Bald rockcod</name>
    <name type="synonym">Trematomus borchgrevinki</name>
    <dbReference type="NCBI Taxonomy" id="8213"/>
    <lineage>
        <taxon>Eukaryota</taxon>
        <taxon>Metazoa</taxon>
        <taxon>Chordata</taxon>
        <taxon>Craniata</taxon>
        <taxon>Vertebrata</taxon>
        <taxon>Euteleostomi</taxon>
        <taxon>Actinopterygii</taxon>
        <taxon>Neopterygii</taxon>
        <taxon>Teleostei</taxon>
        <taxon>Neoteleostei</taxon>
        <taxon>Acanthomorphata</taxon>
        <taxon>Eupercaria</taxon>
        <taxon>Perciformes</taxon>
        <taxon>Notothenioidei</taxon>
        <taxon>Nototheniidae</taxon>
        <taxon>Pagothenia</taxon>
    </lineage>
</organism>
<evidence type="ECO:0000256" key="4">
    <source>
        <dbReference type="ARBA" id="ARBA00022499"/>
    </source>
</evidence>
<comment type="caution">
    <text evidence="16">The sequence shown here is derived from an EMBL/GenBank/DDBJ whole genome shotgun (WGS) entry which is preliminary data.</text>
</comment>
<proteinExistence type="inferred from homology"/>
<keyword evidence="4" id="KW-1017">Isopeptide bond</keyword>
<dbReference type="GO" id="GO:0005737">
    <property type="term" value="C:cytoplasm"/>
    <property type="evidence" value="ECO:0007669"/>
    <property type="project" value="UniProtKB-SubCell"/>
</dbReference>
<dbReference type="InterPro" id="IPR050357">
    <property type="entry name" value="Arrestin_domain-protein"/>
</dbReference>
<dbReference type="EMBL" id="JBIYXZ010002070">
    <property type="protein sequence ID" value="KAL3065004.1"/>
    <property type="molecule type" value="Genomic_DNA"/>
</dbReference>
<evidence type="ECO:0000256" key="1">
    <source>
        <dbReference type="ARBA" id="ARBA00004496"/>
    </source>
</evidence>
<comment type="subunit">
    <text evidence="13">Homodimer; disulfide-linked. Interacts with TXN/thioredoxin through its redox-active site. Interacts with transcriptional repressors ZBTB16, ZBTB32 and HDAC1. Interacts with DDIT4.</text>
</comment>
<comment type="similarity">
    <text evidence="2">Belongs to the arrestin family.</text>
</comment>
<evidence type="ECO:0000313" key="16">
    <source>
        <dbReference type="EMBL" id="KAL3065004.1"/>
    </source>
</evidence>
<evidence type="ECO:0000259" key="15">
    <source>
        <dbReference type="SMART" id="SM01017"/>
    </source>
</evidence>
<name>A0ABD2HF53_PAGBO</name>
<keyword evidence="6" id="KW-0832">Ubl conjugation</keyword>
<feature type="region of interest" description="Disordered" evidence="14">
    <location>
        <begin position="311"/>
        <end position="335"/>
    </location>
</feature>
<dbReference type="PANTHER" id="PTHR11188:SF14">
    <property type="entry name" value="THIOREDOXIN-INTERACTING PROTEIN"/>
    <property type="match status" value="1"/>
</dbReference>
<keyword evidence="10" id="KW-0131">Cell cycle</keyword>
<feature type="domain" description="Arrestin C-terminal-like" evidence="15">
    <location>
        <begin position="175"/>
        <end position="302"/>
    </location>
</feature>
<comment type="function">
    <text evidence="12">May act as an oxidative stress mediator by inhibiting thioredoxin activity or by limiting its bioavailability. Interacts with COPS5 and restores COPS5-induced suppression of CDKN1B stability, blocking the COPS5-mediated translocation of CDKN1B from the nucleus to the cytoplasm. Functions as a transcriptional repressor, possibly by acting as a bridge molecule between transcription factors and corepressor complexes, and over-expression will induce G0/G1 cell cycle arrest. Required for the maturation of natural killer cells. Acts as a suppressor of tumor cell growth. Inhibits the proteasomal degradation of DDIT4, and thereby contributes to the inhibition of the mammalian target of rapamycin complex 1 (mTORC1).</text>
</comment>
<evidence type="ECO:0000256" key="2">
    <source>
        <dbReference type="ARBA" id="ARBA00005298"/>
    </source>
</evidence>
<evidence type="ECO:0000256" key="5">
    <source>
        <dbReference type="ARBA" id="ARBA00022553"/>
    </source>
</evidence>
<sequence>MVLMKPLVLRVELPERLYSGGEKLSGSVLLEAEQPLSVAGLKVTVSGRARVEHRGGAGGGRRRREEEEYLRREEVLRLEEQLTTDSDGCFLLQPQKLYRFCFGFELPAAGLVSSYKGKFGSVRYCVRAELDRPSQNALRCEREFEVEEPLDVNQPDLMAPATGSAHKRVTCVFIPDGQVSISARIQRKGFCEGEDISINAQFENTTSRMVVPKAAIIAKHTYSAEGRSKESREKLCCVRGNHIISGMCDTWQGKTLRVPKLRPSLLGCDIITVDYSLVIYLHIPGSEKLTLDLPLVIGTLSGVGSRTSSVSSWASLPLPPPPQLGLPPPRPAQLQ</sequence>
<evidence type="ECO:0000256" key="11">
    <source>
        <dbReference type="ARBA" id="ARBA00039479"/>
    </source>
</evidence>
<dbReference type="AlphaFoldDB" id="A0ABD2HF53"/>
<dbReference type="InterPro" id="IPR014752">
    <property type="entry name" value="Arrestin-like_C"/>
</dbReference>
<reference evidence="16 17" key="2">
    <citation type="journal article" date="2024" name="G3 (Bethesda)">
        <title>The genome of the cryopelagic Antarctic bald notothen, Trematomus borchgrevinki.</title>
        <authorList>
            <person name="Rayamajhi N."/>
            <person name="Rivera-Colon A.G."/>
            <person name="Minhas B.F."/>
            <person name="Cheng C.C."/>
            <person name="Catchen J.M."/>
        </authorList>
    </citation>
    <scope>NUCLEOTIDE SEQUENCE [LARGE SCALE GENOMIC DNA]</scope>
    <source>
        <strain evidence="16">AGRC-2024</strain>
    </source>
</reference>
<comment type="subcellular location">
    <subcellularLocation>
        <location evidence="1">Cytoplasm</location>
    </subcellularLocation>
</comment>
<dbReference type="SMART" id="SM01017">
    <property type="entry name" value="Arrestin_C"/>
    <property type="match status" value="1"/>
</dbReference>
<keyword evidence="9" id="KW-0804">Transcription</keyword>